<name>A0A0R1MAN1_9LACO</name>
<accession>A0A0R1MAN1</accession>
<dbReference type="EC" id="2.1.1.-" evidence="6"/>
<feature type="binding site" evidence="6">
    <location>
        <position position="229"/>
    </location>
    <ligand>
        <name>S-adenosyl-L-methionine</name>
        <dbReference type="ChEBI" id="CHEBI:59789"/>
    </ligand>
</feature>
<dbReference type="SUPFAM" id="SSF53335">
    <property type="entry name" value="S-adenosyl-L-methionine-dependent methyltransferases"/>
    <property type="match status" value="1"/>
</dbReference>
<keyword evidence="5 6" id="KW-0949">S-adenosyl-L-methionine</keyword>
<dbReference type="CDD" id="cd02440">
    <property type="entry name" value="AdoMet_MTases"/>
    <property type="match status" value="1"/>
</dbReference>
<dbReference type="Proteomes" id="UP000051621">
    <property type="component" value="Unassembled WGS sequence"/>
</dbReference>
<dbReference type="GO" id="GO:0005840">
    <property type="term" value="C:ribosome"/>
    <property type="evidence" value="ECO:0007669"/>
    <property type="project" value="UniProtKB-KW"/>
</dbReference>
<dbReference type="PIRSF" id="PIRSF000401">
    <property type="entry name" value="RPL11_MTase"/>
    <property type="match status" value="1"/>
</dbReference>
<keyword evidence="2 6" id="KW-0963">Cytoplasm</keyword>
<dbReference type="HAMAP" id="MF_00735">
    <property type="entry name" value="Methyltr_PrmA"/>
    <property type="match status" value="1"/>
</dbReference>
<dbReference type="PANTHER" id="PTHR43648">
    <property type="entry name" value="ELECTRON TRANSFER FLAVOPROTEIN BETA SUBUNIT LYSINE METHYLTRANSFERASE"/>
    <property type="match status" value="1"/>
</dbReference>
<evidence type="ECO:0000256" key="4">
    <source>
        <dbReference type="ARBA" id="ARBA00022679"/>
    </source>
</evidence>
<comment type="caution">
    <text evidence="7">The sequence shown here is derived from an EMBL/GenBank/DDBJ whole genome shotgun (WGS) entry which is preliminary data.</text>
</comment>
<comment type="function">
    <text evidence="6">Methylates ribosomal protein L11.</text>
</comment>
<comment type="catalytic activity">
    <reaction evidence="6">
        <text>L-lysyl-[protein] + 3 S-adenosyl-L-methionine = N(6),N(6),N(6)-trimethyl-L-lysyl-[protein] + 3 S-adenosyl-L-homocysteine + 3 H(+)</text>
        <dbReference type="Rhea" id="RHEA:54192"/>
        <dbReference type="Rhea" id="RHEA-COMP:9752"/>
        <dbReference type="Rhea" id="RHEA-COMP:13826"/>
        <dbReference type="ChEBI" id="CHEBI:15378"/>
        <dbReference type="ChEBI" id="CHEBI:29969"/>
        <dbReference type="ChEBI" id="CHEBI:57856"/>
        <dbReference type="ChEBI" id="CHEBI:59789"/>
        <dbReference type="ChEBI" id="CHEBI:61961"/>
    </reaction>
</comment>
<feature type="binding site" evidence="6">
    <location>
        <position position="186"/>
    </location>
    <ligand>
        <name>S-adenosyl-L-methionine</name>
        <dbReference type="ChEBI" id="CHEBI:59789"/>
    </ligand>
</feature>
<dbReference type="PATRIC" id="fig|1423731.3.peg.1455"/>
<proteinExistence type="inferred from homology"/>
<feature type="binding site" evidence="6">
    <location>
        <position position="164"/>
    </location>
    <ligand>
        <name>S-adenosyl-L-methionine</name>
        <dbReference type="ChEBI" id="CHEBI:59789"/>
    </ligand>
</feature>
<sequence length="297" mass="32696">MEWEELTITSSNEVRAAVENILIEEGAAGIKNNEQDLQGQLTGVSLSGYFKSEQHIATRITIIRNKVEELRKFGLEPGKVILSLKDIKEQWSDQWEKYYHATRITRYLTIVPSWEQYRSEQSEEKVIRLNPGKAFGTGTHPTTVLALRALEDVIRGSETMIDVGTGSGVLSLAAKALGAGPIQAFDITEDALTSARQNIELNPFATGISIRRNDLLKGINTCVDLIAANVLPEVLLALLPQVPAHLKENGYFIASGIIAAKKDVLQEAILKEGLIIDQIATDGKWVSIIAHKVTDKE</sequence>
<evidence type="ECO:0000313" key="7">
    <source>
        <dbReference type="EMBL" id="KRL01275.1"/>
    </source>
</evidence>
<protein>
    <recommendedName>
        <fullName evidence="6">Ribosomal protein L11 methyltransferase</fullName>
        <shortName evidence="6">L11 Mtase</shortName>
        <ecNumber evidence="6">2.1.1.-</ecNumber>
    </recommendedName>
</protein>
<dbReference type="EMBL" id="AZEF01000027">
    <property type="protein sequence ID" value="KRL01275.1"/>
    <property type="molecule type" value="Genomic_DNA"/>
</dbReference>
<keyword evidence="7" id="KW-0687">Ribonucleoprotein</keyword>
<keyword evidence="3 6" id="KW-0489">Methyltransferase</keyword>
<dbReference type="Pfam" id="PF06325">
    <property type="entry name" value="PrmA"/>
    <property type="match status" value="1"/>
</dbReference>
<organism evidence="7 8">
    <name type="scientific">Liquorilactobacillus capillatus DSM 19910</name>
    <dbReference type="NCBI Taxonomy" id="1423731"/>
    <lineage>
        <taxon>Bacteria</taxon>
        <taxon>Bacillati</taxon>
        <taxon>Bacillota</taxon>
        <taxon>Bacilli</taxon>
        <taxon>Lactobacillales</taxon>
        <taxon>Lactobacillaceae</taxon>
        <taxon>Liquorilactobacillus</taxon>
    </lineage>
</organism>
<dbReference type="InterPro" id="IPR029063">
    <property type="entry name" value="SAM-dependent_MTases_sf"/>
</dbReference>
<dbReference type="InterPro" id="IPR004498">
    <property type="entry name" value="Ribosomal_PrmA_MeTrfase"/>
</dbReference>
<reference evidence="7 8" key="1">
    <citation type="journal article" date="2015" name="Genome Announc.">
        <title>Expanding the biotechnology potential of lactobacilli through comparative genomics of 213 strains and associated genera.</title>
        <authorList>
            <person name="Sun Z."/>
            <person name="Harris H.M."/>
            <person name="McCann A."/>
            <person name="Guo C."/>
            <person name="Argimon S."/>
            <person name="Zhang W."/>
            <person name="Yang X."/>
            <person name="Jeffery I.B."/>
            <person name="Cooney J.C."/>
            <person name="Kagawa T.F."/>
            <person name="Liu W."/>
            <person name="Song Y."/>
            <person name="Salvetti E."/>
            <person name="Wrobel A."/>
            <person name="Rasinkangas P."/>
            <person name="Parkhill J."/>
            <person name="Rea M.C."/>
            <person name="O'Sullivan O."/>
            <person name="Ritari J."/>
            <person name="Douillard F.P."/>
            <person name="Paul Ross R."/>
            <person name="Yang R."/>
            <person name="Briner A.E."/>
            <person name="Felis G.E."/>
            <person name="de Vos W.M."/>
            <person name="Barrangou R."/>
            <person name="Klaenhammer T.R."/>
            <person name="Caufield P.W."/>
            <person name="Cui Y."/>
            <person name="Zhang H."/>
            <person name="O'Toole P.W."/>
        </authorList>
    </citation>
    <scope>NUCLEOTIDE SEQUENCE [LARGE SCALE GENOMIC DNA]</scope>
    <source>
        <strain evidence="7 8">DSM 19910</strain>
    </source>
</reference>
<feature type="binding site" evidence="6">
    <location>
        <position position="143"/>
    </location>
    <ligand>
        <name>S-adenosyl-L-methionine</name>
        <dbReference type="ChEBI" id="CHEBI:59789"/>
    </ligand>
</feature>
<keyword evidence="4 6" id="KW-0808">Transferase</keyword>
<dbReference type="PANTHER" id="PTHR43648:SF1">
    <property type="entry name" value="ELECTRON TRANSFER FLAVOPROTEIN BETA SUBUNIT LYSINE METHYLTRANSFERASE"/>
    <property type="match status" value="1"/>
</dbReference>
<keyword evidence="7" id="KW-0689">Ribosomal protein</keyword>
<dbReference type="STRING" id="1423731.FC81_GL001416"/>
<dbReference type="NCBIfam" id="TIGR00406">
    <property type="entry name" value="prmA"/>
    <property type="match status" value="1"/>
</dbReference>
<dbReference type="GO" id="GO:0016279">
    <property type="term" value="F:protein-lysine N-methyltransferase activity"/>
    <property type="evidence" value="ECO:0007669"/>
    <property type="project" value="RHEA"/>
</dbReference>
<evidence type="ECO:0000256" key="6">
    <source>
        <dbReference type="HAMAP-Rule" id="MF_00735"/>
    </source>
</evidence>
<dbReference type="InterPro" id="IPR050078">
    <property type="entry name" value="Ribosomal_L11_MeTrfase_PrmA"/>
</dbReference>
<evidence type="ECO:0000256" key="3">
    <source>
        <dbReference type="ARBA" id="ARBA00022603"/>
    </source>
</evidence>
<keyword evidence="8" id="KW-1185">Reference proteome</keyword>
<evidence type="ECO:0000313" key="8">
    <source>
        <dbReference type="Proteomes" id="UP000051621"/>
    </source>
</evidence>
<gene>
    <name evidence="6" type="primary">prmA</name>
    <name evidence="7" type="ORF">FC81_GL001416</name>
</gene>
<evidence type="ECO:0000256" key="5">
    <source>
        <dbReference type="ARBA" id="ARBA00022691"/>
    </source>
</evidence>
<comment type="subcellular location">
    <subcellularLocation>
        <location evidence="6">Cytoplasm</location>
    </subcellularLocation>
</comment>
<evidence type="ECO:0000256" key="1">
    <source>
        <dbReference type="ARBA" id="ARBA00009741"/>
    </source>
</evidence>
<dbReference type="AlphaFoldDB" id="A0A0R1MAN1"/>
<dbReference type="OrthoDB" id="9785995at2"/>
<dbReference type="GO" id="GO:0032259">
    <property type="term" value="P:methylation"/>
    <property type="evidence" value="ECO:0007669"/>
    <property type="project" value="UniProtKB-KW"/>
</dbReference>
<comment type="similarity">
    <text evidence="1 6">Belongs to the methyltransferase superfamily. PrmA family.</text>
</comment>
<dbReference type="GO" id="GO:0005737">
    <property type="term" value="C:cytoplasm"/>
    <property type="evidence" value="ECO:0007669"/>
    <property type="project" value="UniProtKB-SubCell"/>
</dbReference>
<dbReference type="Gene3D" id="3.40.50.150">
    <property type="entry name" value="Vaccinia Virus protein VP39"/>
    <property type="match status" value="1"/>
</dbReference>
<dbReference type="RefSeq" id="WP_057744589.1">
    <property type="nucleotide sequence ID" value="NZ_AZEF01000027.1"/>
</dbReference>
<evidence type="ECO:0000256" key="2">
    <source>
        <dbReference type="ARBA" id="ARBA00022490"/>
    </source>
</evidence>